<dbReference type="AlphaFoldDB" id="A0A4Y3RHM8"/>
<dbReference type="Proteomes" id="UP000315226">
    <property type="component" value="Unassembled WGS sequence"/>
</dbReference>
<gene>
    <name evidence="1" type="ORF">SGA01_29160</name>
</gene>
<keyword evidence="2" id="KW-1185">Reference proteome</keyword>
<reference evidence="1 2" key="1">
    <citation type="submission" date="2019-06" db="EMBL/GenBank/DDBJ databases">
        <title>Whole genome shotgun sequence of Streptomyces gardneri NBRC 12865.</title>
        <authorList>
            <person name="Hosoyama A."/>
            <person name="Uohara A."/>
            <person name="Ohji S."/>
            <person name="Ichikawa N."/>
        </authorList>
    </citation>
    <scope>NUCLEOTIDE SEQUENCE [LARGE SCALE GENOMIC DNA]</scope>
    <source>
        <strain evidence="1 2">NBRC 12865</strain>
    </source>
</reference>
<proteinExistence type="predicted"/>
<comment type="caution">
    <text evidence="1">The sequence shown here is derived from an EMBL/GenBank/DDBJ whole genome shotgun (WGS) entry which is preliminary data.</text>
</comment>
<evidence type="ECO:0000313" key="2">
    <source>
        <dbReference type="Proteomes" id="UP000315226"/>
    </source>
</evidence>
<dbReference type="RefSeq" id="WP_167534099.1">
    <property type="nucleotide sequence ID" value="NZ_BJMN01000017.1"/>
</dbReference>
<sequence length="84" mass="8912">MSALAEAARTSRPTIYADLRSQGIDPDARPMKEVPMATVTIDGLTGTDVEADGRTILNAAHRYVADHPDGAGNSEFQADLVQLS</sequence>
<name>A0A4Y3RHM8_9ACTN</name>
<protein>
    <submittedName>
        <fullName evidence="1">Uncharacterized protein</fullName>
    </submittedName>
</protein>
<accession>A0A4Y3RHM8</accession>
<organism evidence="1 2">
    <name type="scientific">Streptomyces gardneri</name>
    <dbReference type="NCBI Taxonomy" id="66892"/>
    <lineage>
        <taxon>Bacteria</taxon>
        <taxon>Bacillati</taxon>
        <taxon>Actinomycetota</taxon>
        <taxon>Actinomycetes</taxon>
        <taxon>Kitasatosporales</taxon>
        <taxon>Streptomycetaceae</taxon>
        <taxon>Streptomyces</taxon>
    </lineage>
</organism>
<evidence type="ECO:0000313" key="1">
    <source>
        <dbReference type="EMBL" id="GEB57311.1"/>
    </source>
</evidence>
<dbReference type="EMBL" id="BJMN01000017">
    <property type="protein sequence ID" value="GEB57311.1"/>
    <property type="molecule type" value="Genomic_DNA"/>
</dbReference>